<evidence type="ECO:0000256" key="1">
    <source>
        <dbReference type="ARBA" id="ARBA00022741"/>
    </source>
</evidence>
<dbReference type="InterPro" id="IPR050100">
    <property type="entry name" value="TRAFAC_GTPase_members"/>
</dbReference>
<dbReference type="AlphaFoldDB" id="A0A8K0HP85"/>
<dbReference type="InterPro" id="IPR027417">
    <property type="entry name" value="P-loop_NTPase"/>
</dbReference>
<comment type="caution">
    <text evidence="3">The sequence shown here is derived from an EMBL/GenBank/DDBJ whole genome shotgun (WGS) entry which is preliminary data.</text>
</comment>
<keyword evidence="2" id="KW-0342">GTP-binding</keyword>
<name>A0A8K0HP85_9ROSA</name>
<dbReference type="GO" id="GO:0005525">
    <property type="term" value="F:GTP binding"/>
    <property type="evidence" value="ECO:0007669"/>
    <property type="project" value="UniProtKB-KW"/>
</dbReference>
<reference evidence="3" key="1">
    <citation type="submission" date="2020-03" db="EMBL/GenBank/DDBJ databases">
        <title>A high-quality chromosome-level genome assembly of a woody plant with both climbing and erect habits, Rhamnella rubrinervis.</title>
        <authorList>
            <person name="Lu Z."/>
            <person name="Yang Y."/>
            <person name="Zhu X."/>
            <person name="Sun Y."/>
        </authorList>
    </citation>
    <scope>NUCLEOTIDE SEQUENCE</scope>
    <source>
        <strain evidence="3">BYM</strain>
        <tissue evidence="3">Leaf</tissue>
    </source>
</reference>
<dbReference type="SUPFAM" id="SSF52540">
    <property type="entry name" value="P-loop containing nucleoside triphosphate hydrolases"/>
    <property type="match status" value="1"/>
</dbReference>
<evidence type="ECO:0000313" key="4">
    <source>
        <dbReference type="Proteomes" id="UP000796880"/>
    </source>
</evidence>
<accession>A0A8K0HP85</accession>
<dbReference type="Gene3D" id="3.40.50.300">
    <property type="entry name" value="P-loop containing nucleotide triphosphate hydrolases"/>
    <property type="match status" value="1"/>
</dbReference>
<dbReference type="PANTHER" id="PTHR23115">
    <property type="entry name" value="TRANSLATION FACTOR"/>
    <property type="match status" value="1"/>
</dbReference>
<keyword evidence="4" id="KW-1185">Reference proteome</keyword>
<dbReference type="EMBL" id="VOIH02000001">
    <property type="protein sequence ID" value="KAF3456572.1"/>
    <property type="molecule type" value="Genomic_DNA"/>
</dbReference>
<dbReference type="OrthoDB" id="1880847at2759"/>
<gene>
    <name evidence="3" type="ORF">FNV43_RR01226</name>
</gene>
<dbReference type="Proteomes" id="UP000796880">
    <property type="component" value="Unassembled WGS sequence"/>
</dbReference>
<protein>
    <recommendedName>
        <fullName evidence="5">Tr-type G domain-containing protein</fullName>
    </recommendedName>
</protein>
<organism evidence="3 4">
    <name type="scientific">Rhamnella rubrinervis</name>
    <dbReference type="NCBI Taxonomy" id="2594499"/>
    <lineage>
        <taxon>Eukaryota</taxon>
        <taxon>Viridiplantae</taxon>
        <taxon>Streptophyta</taxon>
        <taxon>Embryophyta</taxon>
        <taxon>Tracheophyta</taxon>
        <taxon>Spermatophyta</taxon>
        <taxon>Magnoliopsida</taxon>
        <taxon>eudicotyledons</taxon>
        <taxon>Gunneridae</taxon>
        <taxon>Pentapetalae</taxon>
        <taxon>rosids</taxon>
        <taxon>fabids</taxon>
        <taxon>Rosales</taxon>
        <taxon>Rhamnaceae</taxon>
        <taxon>rhamnoid group</taxon>
        <taxon>Rhamneae</taxon>
        <taxon>Rhamnella</taxon>
    </lineage>
</organism>
<sequence>MDQKKVHLNILVTGNVSRRETPTSLTEKFDMTKESFKHPWRLDNTAPPESGITKHRCTINYAFWREGFVNKILDPSEVDCVVLSIDPTTTGFDVRECASIAARLGVKNIIACINKVAGTTPKYSKAWYDEFVENHSADLKMAGYNPDLIPFVPISGCEGFNLIERPTKLDWYKGPTFLEAIDQILVSQAIASGLIDSVEKKDTRGAKVKSAAKKAAKRAKAFVWRTLAVILVPCIAASCNANEDEDEDEDVDVDEV</sequence>
<evidence type="ECO:0000256" key="2">
    <source>
        <dbReference type="ARBA" id="ARBA00023134"/>
    </source>
</evidence>
<evidence type="ECO:0000313" key="3">
    <source>
        <dbReference type="EMBL" id="KAF3456572.1"/>
    </source>
</evidence>
<evidence type="ECO:0008006" key="5">
    <source>
        <dbReference type="Google" id="ProtNLM"/>
    </source>
</evidence>
<keyword evidence="1" id="KW-0547">Nucleotide-binding</keyword>
<proteinExistence type="predicted"/>